<dbReference type="Gene3D" id="2.60.40.10">
    <property type="entry name" value="Immunoglobulins"/>
    <property type="match status" value="2"/>
</dbReference>
<dbReference type="Proteomes" id="UP001500420">
    <property type="component" value="Unassembled WGS sequence"/>
</dbReference>
<dbReference type="SMART" id="SM00089">
    <property type="entry name" value="PKD"/>
    <property type="match status" value="2"/>
</dbReference>
<dbReference type="EMBL" id="BAAADV010000007">
    <property type="protein sequence ID" value="GAA0681168.1"/>
    <property type="molecule type" value="Genomic_DNA"/>
</dbReference>
<comment type="caution">
    <text evidence="2">The sequence shown here is derived from an EMBL/GenBank/DDBJ whole genome shotgun (WGS) entry which is preliminary data.</text>
</comment>
<dbReference type="AlphaFoldDB" id="A0AAV3TEC4"/>
<dbReference type="Pfam" id="PF18911">
    <property type="entry name" value="PKD_4"/>
    <property type="match status" value="1"/>
</dbReference>
<dbReference type="SUPFAM" id="SSF49299">
    <property type="entry name" value="PKD domain"/>
    <property type="match status" value="2"/>
</dbReference>
<keyword evidence="3" id="KW-1185">Reference proteome</keyword>
<dbReference type="InterPro" id="IPR022409">
    <property type="entry name" value="PKD/Chitinase_dom"/>
</dbReference>
<sequence>MKFARLLLLVLVATGPLTTATFAKPSSSAGSAPFAEAGLDQESTVGDRVLLDGGGSRTDSGNIVEYNWTITGPNGTTVRPDCRTCVRTAFVPDRPGRYTVTLTVTDAAGRTDSDTMYVETAATDVPDVALSGPRRVANDRPAAFTATVRPGDAELTHVVWTVDGTPVDNSTLDGNRNVSLERVFTSAGTVQVNATVHDRAGRDRRASHTVEVATPTYTRSSTPRPSLSVRGPQVLTGEGPFEGNYRLEGADVDDVVSVTWRDGDGELGSGTDLETELDPGIHDLTALADVGDEAYSASFENGTSVVVDPRPDVSLTTSQSNDELTGTVEATDEFGNLDSVQLFVDDERVREWSSANGTEFETSFSVALDSDQNSNRVRVVVSDEREQSVTETNKAGEPELVRSGFVNGPVDSYHPRIDSDRYTAVHETVIDLNGVDQRDVSPKLDPFADYSDLQRLDTTRNYKPDRDILKITSEWAGKAPDSYKIMTIMGDEMGTADTFEVEYSDPEPRIEVIDEGEDSENKAHRLLIDVSDSFDPDGGRVNFEPHDWDRKPDDPDRIALEFNDMPGLTIMDDNGGSIDLSSELYDYWSPEFKQVEEVSEGPYKSDDTVKFRVKTETFLIEDPSYDLSLDLKLVGATGDVTQWKRISHDADAGPDPNPHEVGHPQYTGIVEVDASSYLNSDNSYLKIVNDKEVTWKQLPSVTAFEEDDFSRDNTSITSIRYVHEETIEKTVSSRAAKSRYEAKGYRVTDTSRALEAATIERLRSSPKIVDRRTFSSKTERQRFLSTHPNWSPSGTTVQTQSAETTKWFNFPHPGHGYTGEKRTKRICSGPNAFMRGGRCVPIESTDTITQYLHNYEEEKDTTIYKAKKLRIRTNWDSIRVVSTAEAASRWSKWPDIRVGSRTYSKEWEMVKSTDEITVTDSYKNASEVIRTTATVEYDREYSLQRGSAMHDTSTTPQSTVNVDQVNAITTFEGPKSRTEVIQSIESGKVVSTFNQSEYVAPEY</sequence>
<reference evidence="2 3" key="1">
    <citation type="journal article" date="2019" name="Int. J. Syst. Evol. Microbiol.">
        <title>The Global Catalogue of Microorganisms (GCM) 10K type strain sequencing project: providing services to taxonomists for standard genome sequencing and annotation.</title>
        <authorList>
            <consortium name="The Broad Institute Genomics Platform"/>
            <consortium name="The Broad Institute Genome Sequencing Center for Infectious Disease"/>
            <person name="Wu L."/>
            <person name="Ma J."/>
        </authorList>
    </citation>
    <scope>NUCLEOTIDE SEQUENCE [LARGE SCALE GENOMIC DNA]</scope>
    <source>
        <strain evidence="2 3">JCM 16328</strain>
    </source>
</reference>
<dbReference type="InterPro" id="IPR035986">
    <property type="entry name" value="PKD_dom_sf"/>
</dbReference>
<evidence type="ECO:0000313" key="2">
    <source>
        <dbReference type="EMBL" id="GAA0681168.1"/>
    </source>
</evidence>
<dbReference type="CDD" id="cd00146">
    <property type="entry name" value="PKD"/>
    <property type="match status" value="1"/>
</dbReference>
<feature type="domain" description="PKD/Chitinase" evidence="1">
    <location>
        <begin position="125"/>
        <end position="215"/>
    </location>
</feature>
<gene>
    <name evidence="2" type="ORF">GCM10009020_32730</name>
</gene>
<evidence type="ECO:0000259" key="1">
    <source>
        <dbReference type="SMART" id="SM00089"/>
    </source>
</evidence>
<accession>A0AAV3TEC4</accession>
<organism evidence="2 3">
    <name type="scientific">Natronoarchaeum mannanilyticum</name>
    <dbReference type="NCBI Taxonomy" id="926360"/>
    <lineage>
        <taxon>Archaea</taxon>
        <taxon>Methanobacteriati</taxon>
        <taxon>Methanobacteriota</taxon>
        <taxon>Stenosarchaea group</taxon>
        <taxon>Halobacteria</taxon>
        <taxon>Halobacteriales</taxon>
        <taxon>Natronoarchaeaceae</taxon>
    </lineage>
</organism>
<evidence type="ECO:0000313" key="3">
    <source>
        <dbReference type="Proteomes" id="UP001500420"/>
    </source>
</evidence>
<name>A0AAV3TEC4_9EURY</name>
<dbReference type="InterPro" id="IPR000601">
    <property type="entry name" value="PKD_dom"/>
</dbReference>
<dbReference type="InterPro" id="IPR013783">
    <property type="entry name" value="Ig-like_fold"/>
</dbReference>
<proteinExistence type="predicted"/>
<feature type="domain" description="PKD/Chitinase" evidence="1">
    <location>
        <begin position="34"/>
        <end position="123"/>
    </location>
</feature>
<protein>
    <recommendedName>
        <fullName evidence="1">PKD/Chitinase domain-containing protein</fullName>
    </recommendedName>
</protein>